<protein>
    <submittedName>
        <fullName evidence="1">Uncharacterized protein</fullName>
    </submittedName>
</protein>
<dbReference type="EMBL" id="RYZW01000010">
    <property type="protein sequence ID" value="TDZ71722.1"/>
    <property type="molecule type" value="Genomic_DNA"/>
</dbReference>
<reference evidence="1 2" key="1">
    <citation type="submission" date="2018-12" db="EMBL/GenBank/DDBJ databases">
        <title>Genome sequence and assembly of Colletotrichum trifolii.</title>
        <authorList>
            <person name="Gan P."/>
            <person name="Shirasu K."/>
        </authorList>
    </citation>
    <scope>NUCLEOTIDE SEQUENCE [LARGE SCALE GENOMIC DNA]</scope>
    <source>
        <strain evidence="1 2">543-2</strain>
    </source>
</reference>
<keyword evidence="2" id="KW-1185">Reference proteome</keyword>
<comment type="caution">
    <text evidence="1">The sequence shown here is derived from an EMBL/GenBank/DDBJ whole genome shotgun (WGS) entry which is preliminary data.</text>
</comment>
<evidence type="ECO:0000313" key="2">
    <source>
        <dbReference type="Proteomes" id="UP000295703"/>
    </source>
</evidence>
<accession>A0A4R8RRY7</accession>
<organism evidence="1 2">
    <name type="scientific">Colletotrichum trifolii</name>
    <dbReference type="NCBI Taxonomy" id="5466"/>
    <lineage>
        <taxon>Eukaryota</taxon>
        <taxon>Fungi</taxon>
        <taxon>Dikarya</taxon>
        <taxon>Ascomycota</taxon>
        <taxon>Pezizomycotina</taxon>
        <taxon>Sordariomycetes</taxon>
        <taxon>Hypocreomycetidae</taxon>
        <taxon>Glomerellales</taxon>
        <taxon>Glomerellaceae</taxon>
        <taxon>Colletotrichum</taxon>
        <taxon>Colletotrichum orbiculare species complex</taxon>
    </lineage>
</organism>
<gene>
    <name evidence="1" type="ORF">CTRI78_v001859</name>
</gene>
<evidence type="ECO:0000313" key="1">
    <source>
        <dbReference type="EMBL" id="TDZ71722.1"/>
    </source>
</evidence>
<proteinExistence type="predicted"/>
<sequence length="117" mass="13118">MVDPVETVRSGMICEAILKMPEQKIENLKLNYKPLIPVLENVRAKDMAHSRSPKTQHTARQIRCGLHSAEMRLEMVYIWAPSTRPLGSTMMKDFASLKRSSVTASKCSKSMPVSTAL</sequence>
<dbReference type="AlphaFoldDB" id="A0A4R8RRY7"/>
<name>A0A4R8RRY7_COLTR</name>
<dbReference type="Proteomes" id="UP000295703">
    <property type="component" value="Unassembled WGS sequence"/>
</dbReference>